<feature type="domain" description="PNPLA" evidence="6">
    <location>
        <begin position="7"/>
        <end position="171"/>
    </location>
</feature>
<keyword evidence="5" id="KW-0472">Membrane</keyword>
<dbReference type="EMBL" id="BSDP01000001">
    <property type="protein sequence ID" value="GLI28938.1"/>
    <property type="molecule type" value="Genomic_DNA"/>
</dbReference>
<comment type="caution">
    <text evidence="7">The sequence shown here is derived from an EMBL/GenBank/DDBJ whole genome shotgun (WGS) entry which is preliminary data.</text>
</comment>
<name>A0A9W6FT50_9MICO</name>
<feature type="short sequence motif" description="GXGXXG" evidence="4">
    <location>
        <begin position="11"/>
        <end position="16"/>
    </location>
</feature>
<keyword evidence="5" id="KW-1133">Transmembrane helix</keyword>
<organism evidence="7 8">
    <name type="scientific">Agromyces rhizosphaerae</name>
    <dbReference type="NCBI Taxonomy" id="88374"/>
    <lineage>
        <taxon>Bacteria</taxon>
        <taxon>Bacillati</taxon>
        <taxon>Actinomycetota</taxon>
        <taxon>Actinomycetes</taxon>
        <taxon>Micrococcales</taxon>
        <taxon>Microbacteriaceae</taxon>
        <taxon>Agromyces</taxon>
    </lineage>
</organism>
<evidence type="ECO:0000256" key="2">
    <source>
        <dbReference type="ARBA" id="ARBA00022963"/>
    </source>
</evidence>
<evidence type="ECO:0000313" key="7">
    <source>
        <dbReference type="EMBL" id="GLI28938.1"/>
    </source>
</evidence>
<dbReference type="AlphaFoldDB" id="A0A9W6FT50"/>
<keyword evidence="8" id="KW-1185">Reference proteome</keyword>
<dbReference type="InterPro" id="IPR002641">
    <property type="entry name" value="PNPLA_dom"/>
</dbReference>
<feature type="active site" description="Proton acceptor" evidence="4">
    <location>
        <position position="158"/>
    </location>
</feature>
<dbReference type="PROSITE" id="PS51635">
    <property type="entry name" value="PNPLA"/>
    <property type="match status" value="1"/>
</dbReference>
<evidence type="ECO:0000256" key="3">
    <source>
        <dbReference type="ARBA" id="ARBA00023098"/>
    </source>
</evidence>
<keyword evidence="3 4" id="KW-0443">Lipid metabolism</keyword>
<dbReference type="InterPro" id="IPR050301">
    <property type="entry name" value="NTE"/>
</dbReference>
<dbReference type="GO" id="GO:0016042">
    <property type="term" value="P:lipid catabolic process"/>
    <property type="evidence" value="ECO:0007669"/>
    <property type="project" value="UniProtKB-UniRule"/>
</dbReference>
<dbReference type="Pfam" id="PF01734">
    <property type="entry name" value="Patatin"/>
    <property type="match status" value="1"/>
</dbReference>
<dbReference type="Gene3D" id="3.40.1090.10">
    <property type="entry name" value="Cytosolic phospholipase A2 catalytic domain"/>
    <property type="match status" value="2"/>
</dbReference>
<feature type="short sequence motif" description="DGA/G" evidence="4">
    <location>
        <begin position="158"/>
        <end position="160"/>
    </location>
</feature>
<dbReference type="SUPFAM" id="SSF52151">
    <property type="entry name" value="FabD/lysophospholipase-like"/>
    <property type="match status" value="1"/>
</dbReference>
<sequence length="279" mass="29588">MRTKVAYVLGGGGVLGAGQVGMLRALLERDIRPSLIVGTSIGAVNGAIIAADVDDSLERLEHAWSSKDARGLTSGTGIRLGRSHVMTMAPVRRLLEGGLGGARSFRDLQVEFRCCAASIERAAEHWFTSGPLVPAVLASASLPGVFRPVRIGDEHFVDGGLVNSIPVGEAVTAGATDIMVLQVGRIEHPLSAPQSHLGTARIAFEISRRHRFARDSAALPKGVRMHVLPTGTTSSRDNRVVKHLSIAALQRRIDIGYEASVAYLAEQASLGTLPGGRRR</sequence>
<dbReference type="GO" id="GO:0016787">
    <property type="term" value="F:hydrolase activity"/>
    <property type="evidence" value="ECO:0007669"/>
    <property type="project" value="UniProtKB-UniRule"/>
</dbReference>
<dbReference type="PANTHER" id="PTHR14226:SF57">
    <property type="entry name" value="BLR7027 PROTEIN"/>
    <property type="match status" value="1"/>
</dbReference>
<feature type="transmembrane region" description="Helical" evidence="5">
    <location>
        <begin position="6"/>
        <end position="27"/>
    </location>
</feature>
<dbReference type="Proteomes" id="UP001144396">
    <property type="component" value="Unassembled WGS sequence"/>
</dbReference>
<dbReference type="InterPro" id="IPR016035">
    <property type="entry name" value="Acyl_Trfase/lysoPLipase"/>
</dbReference>
<proteinExistence type="predicted"/>
<keyword evidence="5" id="KW-0812">Transmembrane</keyword>
<evidence type="ECO:0000256" key="1">
    <source>
        <dbReference type="ARBA" id="ARBA00022801"/>
    </source>
</evidence>
<reference evidence="7" key="1">
    <citation type="submission" date="2022-12" db="EMBL/GenBank/DDBJ databases">
        <title>Reference genome sequencing for broad-spectrum identification of bacterial and archaeal isolates by mass spectrometry.</title>
        <authorList>
            <person name="Sekiguchi Y."/>
            <person name="Tourlousse D.M."/>
        </authorList>
    </citation>
    <scope>NUCLEOTIDE SEQUENCE</scope>
    <source>
        <strain evidence="7">14</strain>
    </source>
</reference>
<gene>
    <name evidence="7" type="ORF">ARHIZOSPH14_31800</name>
</gene>
<evidence type="ECO:0000256" key="5">
    <source>
        <dbReference type="SAM" id="Phobius"/>
    </source>
</evidence>
<evidence type="ECO:0000256" key="4">
    <source>
        <dbReference type="PROSITE-ProRule" id="PRU01161"/>
    </source>
</evidence>
<dbReference type="PANTHER" id="PTHR14226">
    <property type="entry name" value="NEUROPATHY TARGET ESTERASE/SWISS CHEESE D.MELANOGASTER"/>
    <property type="match status" value="1"/>
</dbReference>
<evidence type="ECO:0000313" key="8">
    <source>
        <dbReference type="Proteomes" id="UP001144396"/>
    </source>
</evidence>
<keyword evidence="2 4" id="KW-0442">Lipid degradation</keyword>
<protein>
    <submittedName>
        <fullName evidence="7">Patatin</fullName>
    </submittedName>
</protein>
<dbReference type="RefSeq" id="WP_281886727.1">
    <property type="nucleotide sequence ID" value="NZ_BSDP01000001.1"/>
</dbReference>
<accession>A0A9W6FT50</accession>
<keyword evidence="1 4" id="KW-0378">Hydrolase</keyword>
<evidence type="ECO:0000259" key="6">
    <source>
        <dbReference type="PROSITE" id="PS51635"/>
    </source>
</evidence>
<feature type="short sequence motif" description="GXSXG" evidence="4">
    <location>
        <begin position="38"/>
        <end position="42"/>
    </location>
</feature>
<feature type="active site" description="Nucleophile" evidence="4">
    <location>
        <position position="40"/>
    </location>
</feature>